<dbReference type="Pfam" id="PF00005">
    <property type="entry name" value="ABC_tran"/>
    <property type="match status" value="1"/>
</dbReference>
<dbReference type="CDD" id="cd03230">
    <property type="entry name" value="ABC_DR_subfamily_A"/>
    <property type="match status" value="1"/>
</dbReference>
<comment type="caution">
    <text evidence="6">The sequence shown here is derived from an EMBL/GenBank/DDBJ whole genome shotgun (WGS) entry which is preliminary data.</text>
</comment>
<dbReference type="PATRIC" id="fig|1227499.3.peg.2240"/>
<evidence type="ECO:0000313" key="6">
    <source>
        <dbReference type="EMBL" id="ELY55627.1"/>
    </source>
</evidence>
<keyword evidence="2" id="KW-0547">Nucleotide-binding</keyword>
<evidence type="ECO:0000256" key="2">
    <source>
        <dbReference type="ARBA" id="ARBA00022741"/>
    </source>
</evidence>
<dbReference type="GO" id="GO:0016887">
    <property type="term" value="F:ATP hydrolysis activity"/>
    <property type="evidence" value="ECO:0007669"/>
    <property type="project" value="InterPro"/>
</dbReference>
<dbReference type="InterPro" id="IPR050763">
    <property type="entry name" value="ABC_transporter_ATP-binding"/>
</dbReference>
<dbReference type="InterPro" id="IPR003439">
    <property type="entry name" value="ABC_transporter-like_ATP-bd"/>
</dbReference>
<dbReference type="InterPro" id="IPR003593">
    <property type="entry name" value="AAA+_ATPase"/>
</dbReference>
<feature type="domain" description="ABC transporter" evidence="5">
    <location>
        <begin position="21"/>
        <end position="257"/>
    </location>
</feature>
<evidence type="ECO:0000256" key="1">
    <source>
        <dbReference type="ARBA" id="ARBA00022448"/>
    </source>
</evidence>
<dbReference type="SUPFAM" id="SSF52540">
    <property type="entry name" value="P-loop containing nucleoside triphosphate hydrolases"/>
    <property type="match status" value="1"/>
</dbReference>
<dbReference type="PROSITE" id="PS50893">
    <property type="entry name" value="ABC_TRANSPORTER_2"/>
    <property type="match status" value="1"/>
</dbReference>
<dbReference type="RefSeq" id="WP_007259482.1">
    <property type="nucleotide sequence ID" value="NZ_AOHZ01000049.1"/>
</dbReference>
<dbReference type="PANTHER" id="PTHR42711:SF18">
    <property type="entry name" value="ABC TRANSPORTER, ATP-BINDING PROTEIN"/>
    <property type="match status" value="1"/>
</dbReference>
<sequence length="350" mass="38315">MVSAEGSNPVTGGDANAESAVSVSNLEKEYGSGDDAVQAVNGVSFDVERGTAVGILGPNGAGKTTTIKSLLSLIFPSEGNIYVEGINVHKEPKQAFRHMGAMLEGARNTYWRLTVRENLEIFSVIAGLDYRERGDRIDDLLEQFGIDHKADTVVRELSRGQKQKVSLATAMARDADVVVLDEPTLGLDVESSLELRRELRRLVEDDGITVLLCSHDMDVIQDVCDRVIIMNDGEIVADDTVGNLLDLFDTQAYEVTVEGELDDADRRRLETAFDLTDFDRRRGSTTFQAHVTGDDFYSLVESLRAIGAAVEAFDTVEPDLEEVFLRITDDEEDERPTETPVAQAASGGPR</sequence>
<dbReference type="STRING" id="1227499.C493_11007"/>
<dbReference type="SMART" id="SM00382">
    <property type="entry name" value="AAA"/>
    <property type="match status" value="1"/>
</dbReference>
<evidence type="ECO:0000256" key="4">
    <source>
        <dbReference type="SAM" id="MobiDB-lite"/>
    </source>
</evidence>
<feature type="region of interest" description="Disordered" evidence="4">
    <location>
        <begin position="327"/>
        <end position="350"/>
    </location>
</feature>
<evidence type="ECO:0000256" key="3">
    <source>
        <dbReference type="ARBA" id="ARBA00022840"/>
    </source>
</evidence>
<gene>
    <name evidence="6" type="ORF">C493_11007</name>
</gene>
<name>L9X1Z8_9EURY</name>
<dbReference type="OrthoDB" id="87732at2157"/>
<reference evidence="6 7" key="1">
    <citation type="journal article" date="2014" name="PLoS Genet.">
        <title>Phylogenetically driven sequencing of extremely halophilic archaea reveals strategies for static and dynamic osmo-response.</title>
        <authorList>
            <person name="Becker E.A."/>
            <person name="Seitzer P.M."/>
            <person name="Tritt A."/>
            <person name="Larsen D."/>
            <person name="Krusor M."/>
            <person name="Yao A.I."/>
            <person name="Wu D."/>
            <person name="Madern D."/>
            <person name="Eisen J.A."/>
            <person name="Darling A.E."/>
            <person name="Facciotti M.T."/>
        </authorList>
    </citation>
    <scope>NUCLEOTIDE SEQUENCE [LARGE SCALE GENOMIC DNA]</scope>
    <source>
        <strain evidence="6 7">JCM 12255</strain>
    </source>
</reference>
<keyword evidence="3" id="KW-0067">ATP-binding</keyword>
<dbReference type="eggNOG" id="arCOG00194">
    <property type="taxonomic scope" value="Archaea"/>
</dbReference>
<dbReference type="Proteomes" id="UP000011602">
    <property type="component" value="Unassembled WGS sequence"/>
</dbReference>
<dbReference type="InterPro" id="IPR027417">
    <property type="entry name" value="P-loop_NTPase"/>
</dbReference>
<evidence type="ECO:0000313" key="7">
    <source>
        <dbReference type="Proteomes" id="UP000011602"/>
    </source>
</evidence>
<evidence type="ECO:0000259" key="5">
    <source>
        <dbReference type="PROSITE" id="PS50893"/>
    </source>
</evidence>
<accession>L9X1Z8</accession>
<keyword evidence="7" id="KW-1185">Reference proteome</keyword>
<dbReference type="PANTHER" id="PTHR42711">
    <property type="entry name" value="ABC TRANSPORTER ATP-BINDING PROTEIN"/>
    <property type="match status" value="1"/>
</dbReference>
<organism evidence="6 7">
    <name type="scientific">Natronolimnohabitans innermongolicus JCM 12255</name>
    <dbReference type="NCBI Taxonomy" id="1227499"/>
    <lineage>
        <taxon>Archaea</taxon>
        <taxon>Methanobacteriati</taxon>
        <taxon>Methanobacteriota</taxon>
        <taxon>Stenosarchaea group</taxon>
        <taxon>Halobacteria</taxon>
        <taxon>Halobacteriales</taxon>
        <taxon>Natrialbaceae</taxon>
        <taxon>Natronolimnohabitans</taxon>
    </lineage>
</organism>
<proteinExistence type="predicted"/>
<keyword evidence="1" id="KW-0813">Transport</keyword>
<protein>
    <submittedName>
        <fullName evidence="6">ABC transporter</fullName>
    </submittedName>
</protein>
<dbReference type="AlphaFoldDB" id="L9X1Z8"/>
<dbReference type="EMBL" id="AOHZ01000049">
    <property type="protein sequence ID" value="ELY55627.1"/>
    <property type="molecule type" value="Genomic_DNA"/>
</dbReference>
<dbReference type="Gene3D" id="3.40.50.300">
    <property type="entry name" value="P-loop containing nucleotide triphosphate hydrolases"/>
    <property type="match status" value="1"/>
</dbReference>
<dbReference type="GO" id="GO:0005524">
    <property type="term" value="F:ATP binding"/>
    <property type="evidence" value="ECO:0007669"/>
    <property type="project" value="UniProtKB-KW"/>
</dbReference>